<name>A0A914X1U1_9BILA</name>
<dbReference type="WBParaSite" id="PSAMB.scaffold6123size10143.g27983.t1">
    <property type="protein sequence ID" value="PSAMB.scaffold6123size10143.g27983.t1"/>
    <property type="gene ID" value="PSAMB.scaffold6123size10143.g27983"/>
</dbReference>
<proteinExistence type="predicted"/>
<accession>A0A914X1U1</accession>
<reference evidence="3" key="1">
    <citation type="submission" date="2022-11" db="UniProtKB">
        <authorList>
            <consortium name="WormBaseParasite"/>
        </authorList>
    </citation>
    <scope>IDENTIFICATION</scope>
</reference>
<dbReference type="AlphaFoldDB" id="A0A914X1U1"/>
<dbReference type="Gene3D" id="3.30.420.10">
    <property type="entry name" value="Ribonuclease H-like superfamily/Ribonuclease H"/>
    <property type="match status" value="1"/>
</dbReference>
<protein>
    <submittedName>
        <fullName evidence="3">Tc1-like transposase DDE domain-containing protein</fullName>
    </submittedName>
</protein>
<evidence type="ECO:0000259" key="1">
    <source>
        <dbReference type="Pfam" id="PF13358"/>
    </source>
</evidence>
<dbReference type="Pfam" id="PF13358">
    <property type="entry name" value="DDE_3"/>
    <property type="match status" value="1"/>
</dbReference>
<evidence type="ECO:0000313" key="3">
    <source>
        <dbReference type="WBParaSite" id="PSAMB.scaffold6123size10143.g27983.t1"/>
    </source>
</evidence>
<dbReference type="PANTHER" id="PTHR33939:SF1">
    <property type="entry name" value="DUF4371 DOMAIN-CONTAINING PROTEIN"/>
    <property type="match status" value="1"/>
</dbReference>
<feature type="domain" description="Tc1-like transposase DDE" evidence="1">
    <location>
        <begin position="20"/>
        <end position="143"/>
    </location>
</feature>
<evidence type="ECO:0000313" key="2">
    <source>
        <dbReference type="Proteomes" id="UP000887566"/>
    </source>
</evidence>
<dbReference type="InterPro" id="IPR036397">
    <property type="entry name" value="RNaseH_sf"/>
</dbReference>
<dbReference type="Proteomes" id="UP000887566">
    <property type="component" value="Unplaced"/>
</dbReference>
<dbReference type="GO" id="GO:0003676">
    <property type="term" value="F:nucleic acid binding"/>
    <property type="evidence" value="ECO:0007669"/>
    <property type="project" value="InterPro"/>
</dbReference>
<organism evidence="2 3">
    <name type="scientific">Plectus sambesii</name>
    <dbReference type="NCBI Taxonomy" id="2011161"/>
    <lineage>
        <taxon>Eukaryota</taxon>
        <taxon>Metazoa</taxon>
        <taxon>Ecdysozoa</taxon>
        <taxon>Nematoda</taxon>
        <taxon>Chromadorea</taxon>
        <taxon>Plectida</taxon>
        <taxon>Plectina</taxon>
        <taxon>Plectoidea</taxon>
        <taxon>Plectidae</taxon>
        <taxon>Plectus</taxon>
    </lineage>
</organism>
<keyword evidence="2" id="KW-1185">Reference proteome</keyword>
<dbReference type="PANTHER" id="PTHR33939">
    <property type="entry name" value="PROTEIN CBG22215"/>
    <property type="match status" value="1"/>
</dbReference>
<dbReference type="InterPro" id="IPR038717">
    <property type="entry name" value="Tc1-like_DDE_dom"/>
</dbReference>
<sequence>MLFAFNSTDDNGDYHREMYANKFENYIRHCTPLLKQGSDRPVILVIDNAPCHSRYANKKPMIVMTGTAMKAWVTQHNIPFSAQAKKKDIYLYLIMPLKKLDYNVYAVENFAQELSISILRLPPYHCDLNPFEHVWGWIKKGLRD</sequence>